<protein>
    <submittedName>
        <fullName evidence="2">Uncharacterized protein</fullName>
    </submittedName>
</protein>
<dbReference type="Proteomes" id="UP000266841">
    <property type="component" value="Unassembled WGS sequence"/>
</dbReference>
<reference evidence="2 3" key="1">
    <citation type="journal article" date="2012" name="Genome Biol.">
        <title>Genome and low-iron response of an oceanic diatom adapted to chronic iron limitation.</title>
        <authorList>
            <person name="Lommer M."/>
            <person name="Specht M."/>
            <person name="Roy A.S."/>
            <person name="Kraemer L."/>
            <person name="Andreson R."/>
            <person name="Gutowska M.A."/>
            <person name="Wolf J."/>
            <person name="Bergner S.V."/>
            <person name="Schilhabel M.B."/>
            <person name="Klostermeier U.C."/>
            <person name="Beiko R.G."/>
            <person name="Rosenstiel P."/>
            <person name="Hippler M."/>
            <person name="Laroche J."/>
        </authorList>
    </citation>
    <scope>NUCLEOTIDE SEQUENCE [LARGE SCALE GENOMIC DNA]</scope>
    <source>
        <strain evidence="2 3">CCMP1005</strain>
    </source>
</reference>
<comment type="caution">
    <text evidence="2">The sequence shown here is derived from an EMBL/GenBank/DDBJ whole genome shotgun (WGS) entry which is preliminary data.</text>
</comment>
<organism evidence="2 3">
    <name type="scientific">Thalassiosira oceanica</name>
    <name type="common">Marine diatom</name>
    <dbReference type="NCBI Taxonomy" id="159749"/>
    <lineage>
        <taxon>Eukaryota</taxon>
        <taxon>Sar</taxon>
        <taxon>Stramenopiles</taxon>
        <taxon>Ochrophyta</taxon>
        <taxon>Bacillariophyta</taxon>
        <taxon>Coscinodiscophyceae</taxon>
        <taxon>Thalassiosirophycidae</taxon>
        <taxon>Thalassiosirales</taxon>
        <taxon>Thalassiosiraceae</taxon>
        <taxon>Thalassiosira</taxon>
    </lineage>
</organism>
<dbReference type="AlphaFoldDB" id="K0T651"/>
<keyword evidence="3" id="KW-1185">Reference proteome</keyword>
<gene>
    <name evidence="2" type="ORF">THAOC_10026</name>
</gene>
<sequence>MEYIDRDGLIPCRTFDLDSKLHGESDKAIARARIEIISDEQGAEDIAALDSEILEWLHVNEGNVLPMHVKYIKKHLEKTRENPSGYAYQLYKLHKKTIDTRLVVSDCGSLIHALGKWVNEMLQCSSPSCSRRRPTSRIPWGVDKPSTGARPHPKQREYLHVRRHQNVSLDLDGSMLGEIGRVSTPP</sequence>
<evidence type="ECO:0000313" key="3">
    <source>
        <dbReference type="Proteomes" id="UP000266841"/>
    </source>
</evidence>
<proteinExistence type="predicted"/>
<evidence type="ECO:0000313" key="2">
    <source>
        <dbReference type="EMBL" id="EJK68766.1"/>
    </source>
</evidence>
<feature type="region of interest" description="Disordered" evidence="1">
    <location>
        <begin position="133"/>
        <end position="152"/>
    </location>
</feature>
<evidence type="ECO:0000256" key="1">
    <source>
        <dbReference type="SAM" id="MobiDB-lite"/>
    </source>
</evidence>
<name>K0T651_THAOC</name>
<dbReference type="EMBL" id="AGNL01010857">
    <property type="protein sequence ID" value="EJK68766.1"/>
    <property type="molecule type" value="Genomic_DNA"/>
</dbReference>
<accession>K0T651</accession>